<accession>A0A2L2BND5</accession>
<dbReference type="AlphaFoldDB" id="A0A2L2BND5"/>
<gene>
    <name evidence="1" type="ORF">C3B54_11170</name>
</gene>
<reference evidence="1 2" key="1">
    <citation type="submission" date="2018-02" db="EMBL/GenBank/DDBJ databases">
        <title>Complete genome of the streamlined marine actinobacterium Pontimonas salivibrio CL-TW6 adapted to coastal planktonic lifestype.</title>
        <authorList>
            <person name="Cho B.C."/>
            <person name="Hardies S.C."/>
            <person name="Jang G.I."/>
            <person name="Hwang C.Y."/>
        </authorList>
    </citation>
    <scope>NUCLEOTIDE SEQUENCE [LARGE SCALE GENOMIC DNA]</scope>
    <source>
        <strain evidence="1 2">CL-TW6</strain>
    </source>
</reference>
<protein>
    <submittedName>
        <fullName evidence="1">Uncharacterized protein</fullName>
    </submittedName>
</protein>
<sequence>MDEADIERVLESVNRAREQVGRAVVDARNLPETPHWRGSSHTLAASQQDSLLLELQALQQEFGELSYRCQQDLQRLRRHRDQEGLAGGAW</sequence>
<keyword evidence="2" id="KW-1185">Reference proteome</keyword>
<dbReference type="RefSeq" id="WP_104912828.1">
    <property type="nucleotide sequence ID" value="NZ_CP026923.1"/>
</dbReference>
<proteinExistence type="predicted"/>
<dbReference type="EMBL" id="CP026923">
    <property type="protein sequence ID" value="AVG23174.1"/>
    <property type="molecule type" value="Genomic_DNA"/>
</dbReference>
<dbReference type="KEGG" id="psai:C3B54_11170"/>
<name>A0A2L2BND5_9MICO</name>
<dbReference type="Proteomes" id="UP000243077">
    <property type="component" value="Chromosome"/>
</dbReference>
<evidence type="ECO:0000313" key="2">
    <source>
        <dbReference type="Proteomes" id="UP000243077"/>
    </source>
</evidence>
<evidence type="ECO:0000313" key="1">
    <source>
        <dbReference type="EMBL" id="AVG23174.1"/>
    </source>
</evidence>
<organism evidence="1 2">
    <name type="scientific">Pontimonas salivibrio</name>
    <dbReference type="NCBI Taxonomy" id="1159327"/>
    <lineage>
        <taxon>Bacteria</taxon>
        <taxon>Bacillati</taxon>
        <taxon>Actinomycetota</taxon>
        <taxon>Actinomycetes</taxon>
        <taxon>Micrococcales</taxon>
        <taxon>Microbacteriaceae</taxon>
        <taxon>Pontimonas</taxon>
    </lineage>
</organism>